<keyword evidence="1" id="KW-0812">Transmembrane</keyword>
<reference evidence="2 3" key="1">
    <citation type="submission" date="2017-11" db="EMBL/GenBank/DDBJ databases">
        <title>De-novo sequencing of pomegranate (Punica granatum L.) genome.</title>
        <authorList>
            <person name="Akparov Z."/>
            <person name="Amiraslanov A."/>
            <person name="Hajiyeva S."/>
            <person name="Abbasov M."/>
            <person name="Kaur K."/>
            <person name="Hamwieh A."/>
            <person name="Solovyev V."/>
            <person name="Salamov A."/>
            <person name="Braich B."/>
            <person name="Kosarev P."/>
            <person name="Mahmoud A."/>
            <person name="Hajiyev E."/>
            <person name="Babayeva S."/>
            <person name="Izzatullayeva V."/>
            <person name="Mammadov A."/>
            <person name="Mammadov A."/>
            <person name="Sharifova S."/>
            <person name="Ojaghi J."/>
            <person name="Eynullazada K."/>
            <person name="Bayramov B."/>
            <person name="Abdulazimova A."/>
            <person name="Shahmuradov I."/>
        </authorList>
    </citation>
    <scope>NUCLEOTIDE SEQUENCE [LARGE SCALE GENOMIC DNA]</scope>
    <source>
        <strain evidence="3">cv. AG2017</strain>
        <tissue evidence="2">Leaf</tissue>
    </source>
</reference>
<evidence type="ECO:0000256" key="1">
    <source>
        <dbReference type="SAM" id="Phobius"/>
    </source>
</evidence>
<organism evidence="2 3">
    <name type="scientific">Punica granatum</name>
    <name type="common">Pomegranate</name>
    <dbReference type="NCBI Taxonomy" id="22663"/>
    <lineage>
        <taxon>Eukaryota</taxon>
        <taxon>Viridiplantae</taxon>
        <taxon>Streptophyta</taxon>
        <taxon>Embryophyta</taxon>
        <taxon>Tracheophyta</taxon>
        <taxon>Spermatophyta</taxon>
        <taxon>Magnoliopsida</taxon>
        <taxon>eudicotyledons</taxon>
        <taxon>Gunneridae</taxon>
        <taxon>Pentapetalae</taxon>
        <taxon>rosids</taxon>
        <taxon>malvids</taxon>
        <taxon>Myrtales</taxon>
        <taxon>Lythraceae</taxon>
        <taxon>Punica</taxon>
    </lineage>
</organism>
<keyword evidence="3" id="KW-1185">Reference proteome</keyword>
<dbReference type="EMBL" id="PGOL01000438">
    <property type="protein sequence ID" value="PKI70558.1"/>
    <property type="molecule type" value="Genomic_DNA"/>
</dbReference>
<evidence type="ECO:0000313" key="2">
    <source>
        <dbReference type="EMBL" id="PKI70558.1"/>
    </source>
</evidence>
<proteinExistence type="predicted"/>
<keyword evidence="1" id="KW-1133">Transmembrane helix</keyword>
<accession>A0A2I0KPY4</accession>
<name>A0A2I0KPY4_PUNGR</name>
<sequence length="195" mass="21493">MVGCVRYFHIVKIAAVLSLVHQRFLFFFFRRFAANQRFPSLLFHTLPHAASASSARLGTSILPHLRTPVVSRPSSQFKTPFETRHYRPICLRTVDLQSSSGPWCPATRPAIPPFPQTIGVLMDLVDAHPPLSFPAEGLDASTFSLQPVHATNMPPAAGSNITKGMVIGYLISTIELSKALAILTFNNPMQLQQIS</sequence>
<feature type="transmembrane region" description="Helical" evidence="1">
    <location>
        <begin position="6"/>
        <end position="29"/>
    </location>
</feature>
<keyword evidence="1" id="KW-0472">Membrane</keyword>
<evidence type="ECO:0000313" key="3">
    <source>
        <dbReference type="Proteomes" id="UP000233551"/>
    </source>
</evidence>
<gene>
    <name evidence="2" type="ORF">CRG98_009063</name>
</gene>
<dbReference type="Proteomes" id="UP000233551">
    <property type="component" value="Unassembled WGS sequence"/>
</dbReference>
<dbReference type="AlphaFoldDB" id="A0A2I0KPY4"/>
<protein>
    <submittedName>
        <fullName evidence="2">Uncharacterized protein</fullName>
    </submittedName>
</protein>
<comment type="caution">
    <text evidence="2">The sequence shown here is derived from an EMBL/GenBank/DDBJ whole genome shotgun (WGS) entry which is preliminary data.</text>
</comment>